<dbReference type="Pfam" id="PF04542">
    <property type="entry name" value="Sigma70_r2"/>
    <property type="match status" value="1"/>
</dbReference>
<protein>
    <submittedName>
        <fullName evidence="8">RNA polymerase sigma-70 factor</fullName>
    </submittedName>
</protein>
<evidence type="ECO:0000313" key="8">
    <source>
        <dbReference type="EMBL" id="QGY44028.1"/>
    </source>
</evidence>
<gene>
    <name evidence="8" type="ORF">GM418_10270</name>
</gene>
<dbReference type="GO" id="GO:0016987">
    <property type="term" value="F:sigma factor activity"/>
    <property type="evidence" value="ECO:0007669"/>
    <property type="project" value="UniProtKB-KW"/>
</dbReference>
<dbReference type="InterPro" id="IPR013249">
    <property type="entry name" value="RNA_pol_sigma70_r4_t2"/>
</dbReference>
<evidence type="ECO:0000256" key="2">
    <source>
        <dbReference type="ARBA" id="ARBA00023015"/>
    </source>
</evidence>
<dbReference type="NCBIfam" id="TIGR02937">
    <property type="entry name" value="sigma70-ECF"/>
    <property type="match status" value="1"/>
</dbReference>
<feature type="domain" description="RNA polymerase sigma-70 region 2" evidence="6">
    <location>
        <begin position="26"/>
        <end position="90"/>
    </location>
</feature>
<proteinExistence type="inferred from homology"/>
<keyword evidence="9" id="KW-1185">Reference proteome</keyword>
<dbReference type="InterPro" id="IPR014327">
    <property type="entry name" value="RNA_pol_sigma70_bacteroid"/>
</dbReference>
<dbReference type="InterPro" id="IPR014284">
    <property type="entry name" value="RNA_pol_sigma-70_dom"/>
</dbReference>
<evidence type="ECO:0000259" key="7">
    <source>
        <dbReference type="Pfam" id="PF08281"/>
    </source>
</evidence>
<dbReference type="Proteomes" id="UP000428260">
    <property type="component" value="Chromosome"/>
</dbReference>
<keyword evidence="4" id="KW-0804">Transcription</keyword>
<keyword evidence="3" id="KW-0731">Sigma factor</keyword>
<dbReference type="Gene3D" id="1.10.10.10">
    <property type="entry name" value="Winged helix-like DNA-binding domain superfamily/Winged helix DNA-binding domain"/>
    <property type="match status" value="1"/>
</dbReference>
<organism evidence="8 9">
    <name type="scientific">Maribellus comscasis</name>
    <dbReference type="NCBI Taxonomy" id="2681766"/>
    <lineage>
        <taxon>Bacteria</taxon>
        <taxon>Pseudomonadati</taxon>
        <taxon>Bacteroidota</taxon>
        <taxon>Bacteroidia</taxon>
        <taxon>Marinilabiliales</taxon>
        <taxon>Prolixibacteraceae</taxon>
        <taxon>Maribellus</taxon>
    </lineage>
</organism>
<feature type="coiled-coil region" evidence="5">
    <location>
        <begin position="111"/>
        <end position="138"/>
    </location>
</feature>
<dbReference type="SUPFAM" id="SSF88659">
    <property type="entry name" value="Sigma3 and sigma4 domains of RNA polymerase sigma factors"/>
    <property type="match status" value="1"/>
</dbReference>
<sequence>MIHKDKSLNKVIAKLCGGDKNALDEIYNYYYPKLYAFAKSFLKVDDDINDILQEVFVKLWLNRQKIKNIDTFNSYLFTITKNHIISYFRIKSKNHEFESRLKEIASPEQTSEITDIEYKELKGKLEELIDQLPEKRKIIFKLSREDGLSHAEIAEKLDISIKTVEDHMRHALKFVKKHMKSFETIVILYISLFL</sequence>
<name>A0A6I6JSH0_9BACT</name>
<dbReference type="InterPro" id="IPR007627">
    <property type="entry name" value="RNA_pol_sigma70_r2"/>
</dbReference>
<evidence type="ECO:0000256" key="5">
    <source>
        <dbReference type="SAM" id="Coils"/>
    </source>
</evidence>
<evidence type="ECO:0000256" key="3">
    <source>
        <dbReference type="ARBA" id="ARBA00023082"/>
    </source>
</evidence>
<dbReference type="GO" id="GO:0003677">
    <property type="term" value="F:DNA binding"/>
    <property type="evidence" value="ECO:0007669"/>
    <property type="project" value="InterPro"/>
</dbReference>
<evidence type="ECO:0000256" key="1">
    <source>
        <dbReference type="ARBA" id="ARBA00010641"/>
    </source>
</evidence>
<dbReference type="InterPro" id="IPR039425">
    <property type="entry name" value="RNA_pol_sigma-70-like"/>
</dbReference>
<dbReference type="EMBL" id="CP046401">
    <property type="protein sequence ID" value="QGY44028.1"/>
    <property type="molecule type" value="Genomic_DNA"/>
</dbReference>
<comment type="similarity">
    <text evidence="1">Belongs to the sigma-70 factor family. ECF subfamily.</text>
</comment>
<dbReference type="InterPro" id="IPR013324">
    <property type="entry name" value="RNA_pol_sigma_r3/r4-like"/>
</dbReference>
<dbReference type="Pfam" id="PF08281">
    <property type="entry name" value="Sigma70_r4_2"/>
    <property type="match status" value="1"/>
</dbReference>
<keyword evidence="2" id="KW-0805">Transcription regulation</keyword>
<dbReference type="SUPFAM" id="SSF88946">
    <property type="entry name" value="Sigma2 domain of RNA polymerase sigma factors"/>
    <property type="match status" value="1"/>
</dbReference>
<dbReference type="CDD" id="cd06171">
    <property type="entry name" value="Sigma70_r4"/>
    <property type="match status" value="1"/>
</dbReference>
<dbReference type="GO" id="GO:0006352">
    <property type="term" value="P:DNA-templated transcription initiation"/>
    <property type="evidence" value="ECO:0007669"/>
    <property type="project" value="InterPro"/>
</dbReference>
<dbReference type="Gene3D" id="1.10.1740.10">
    <property type="match status" value="1"/>
</dbReference>
<dbReference type="RefSeq" id="WP_158865740.1">
    <property type="nucleotide sequence ID" value="NZ_CP046401.1"/>
</dbReference>
<dbReference type="AlphaFoldDB" id="A0A6I6JSH0"/>
<dbReference type="PANTHER" id="PTHR43133">
    <property type="entry name" value="RNA POLYMERASE ECF-TYPE SIGMA FACTO"/>
    <property type="match status" value="1"/>
</dbReference>
<dbReference type="InterPro" id="IPR013325">
    <property type="entry name" value="RNA_pol_sigma_r2"/>
</dbReference>
<dbReference type="PANTHER" id="PTHR43133:SF46">
    <property type="entry name" value="RNA POLYMERASE SIGMA-70 FACTOR ECF SUBFAMILY"/>
    <property type="match status" value="1"/>
</dbReference>
<evidence type="ECO:0000256" key="4">
    <source>
        <dbReference type="ARBA" id="ARBA00023163"/>
    </source>
</evidence>
<dbReference type="NCBIfam" id="TIGR02985">
    <property type="entry name" value="Sig70_bacteroi1"/>
    <property type="match status" value="1"/>
</dbReference>
<keyword evidence="5" id="KW-0175">Coiled coil</keyword>
<accession>A0A6I6JSH0</accession>
<dbReference type="InterPro" id="IPR036388">
    <property type="entry name" value="WH-like_DNA-bd_sf"/>
</dbReference>
<evidence type="ECO:0000313" key="9">
    <source>
        <dbReference type="Proteomes" id="UP000428260"/>
    </source>
</evidence>
<feature type="domain" description="RNA polymerase sigma factor 70 region 4 type 2" evidence="7">
    <location>
        <begin position="124"/>
        <end position="174"/>
    </location>
</feature>
<evidence type="ECO:0000259" key="6">
    <source>
        <dbReference type="Pfam" id="PF04542"/>
    </source>
</evidence>
<reference evidence="8 9" key="1">
    <citation type="submission" date="2019-11" db="EMBL/GenBank/DDBJ databases">
        <authorList>
            <person name="Zheng R.K."/>
            <person name="Sun C.M."/>
        </authorList>
    </citation>
    <scope>NUCLEOTIDE SEQUENCE [LARGE SCALE GENOMIC DNA]</scope>
    <source>
        <strain evidence="8 9">WC007</strain>
    </source>
</reference>
<dbReference type="KEGG" id="mcos:GM418_10270"/>